<evidence type="ECO:0000313" key="12">
    <source>
        <dbReference type="EMBL" id="KNC85072.1"/>
    </source>
</evidence>
<dbReference type="RefSeq" id="XP_014158974.1">
    <property type="nucleotide sequence ID" value="XM_014303499.1"/>
</dbReference>
<accession>A0A0L0G7T6</accession>
<evidence type="ECO:0000313" key="13">
    <source>
        <dbReference type="Proteomes" id="UP000054560"/>
    </source>
</evidence>
<evidence type="ECO:0000256" key="6">
    <source>
        <dbReference type="ARBA" id="ARBA00022490"/>
    </source>
</evidence>
<feature type="compositionally biased region" description="Basic and acidic residues" evidence="11">
    <location>
        <begin position="7"/>
        <end position="29"/>
    </location>
</feature>
<dbReference type="GeneID" id="25903236"/>
<dbReference type="GO" id="GO:0003682">
    <property type="term" value="F:chromatin binding"/>
    <property type="evidence" value="ECO:0007669"/>
    <property type="project" value="TreeGrafter"/>
</dbReference>
<keyword evidence="8" id="KW-0498">Mitosis</keyword>
<dbReference type="Proteomes" id="UP000054560">
    <property type="component" value="Unassembled WGS sequence"/>
</dbReference>
<evidence type="ECO:0000256" key="4">
    <source>
        <dbReference type="ARBA" id="ARBA00016065"/>
    </source>
</evidence>
<name>A0A0L0G7T6_9EUKA</name>
<dbReference type="GO" id="GO:0005737">
    <property type="term" value="C:cytoplasm"/>
    <property type="evidence" value="ECO:0007669"/>
    <property type="project" value="UniProtKB-SubCell"/>
</dbReference>
<feature type="region of interest" description="Disordered" evidence="11">
    <location>
        <begin position="1"/>
        <end position="38"/>
    </location>
</feature>
<comment type="subcellular location">
    <subcellularLocation>
        <location evidence="1">Chromosome</location>
    </subcellularLocation>
    <subcellularLocation>
        <location evidence="2">Cytoplasm</location>
    </subcellularLocation>
</comment>
<dbReference type="Pfam" id="PF05786">
    <property type="entry name" value="Cnd2"/>
    <property type="match status" value="1"/>
</dbReference>
<dbReference type="GO" id="GO:0007076">
    <property type="term" value="P:mitotic chromosome condensation"/>
    <property type="evidence" value="ECO:0007669"/>
    <property type="project" value="InterPro"/>
</dbReference>
<evidence type="ECO:0000256" key="7">
    <source>
        <dbReference type="ARBA" id="ARBA00022618"/>
    </source>
</evidence>
<keyword evidence="7" id="KW-0132">Cell division</keyword>
<gene>
    <name evidence="12" type="ORF">SARC_02732</name>
</gene>
<dbReference type="GO" id="GO:0000796">
    <property type="term" value="C:condensin complex"/>
    <property type="evidence" value="ECO:0007669"/>
    <property type="project" value="InterPro"/>
</dbReference>
<keyword evidence="13" id="KW-1185">Reference proteome</keyword>
<evidence type="ECO:0000256" key="2">
    <source>
        <dbReference type="ARBA" id="ARBA00004496"/>
    </source>
</evidence>
<dbReference type="eggNOG" id="KOG2328">
    <property type="taxonomic scope" value="Eukaryota"/>
</dbReference>
<keyword evidence="6" id="KW-0963">Cytoplasm</keyword>
<dbReference type="PANTHER" id="PTHR13108:SF9">
    <property type="entry name" value="CONDENSIN COMPLEX SUBUNIT 2"/>
    <property type="match status" value="1"/>
</dbReference>
<evidence type="ECO:0000256" key="5">
    <source>
        <dbReference type="ARBA" id="ARBA00022454"/>
    </source>
</evidence>
<evidence type="ECO:0000256" key="9">
    <source>
        <dbReference type="ARBA" id="ARBA00023067"/>
    </source>
</evidence>
<dbReference type="InterPro" id="IPR022816">
    <property type="entry name" value="Condensin_barren_su2"/>
</dbReference>
<dbReference type="EMBL" id="KQ241722">
    <property type="protein sequence ID" value="KNC85072.1"/>
    <property type="molecule type" value="Genomic_DNA"/>
</dbReference>
<dbReference type="AlphaFoldDB" id="A0A0L0G7T6"/>
<dbReference type="GO" id="GO:0051301">
    <property type="term" value="P:cell division"/>
    <property type="evidence" value="ECO:0007669"/>
    <property type="project" value="UniProtKB-KW"/>
</dbReference>
<reference evidence="12 13" key="1">
    <citation type="submission" date="2011-02" db="EMBL/GenBank/DDBJ databases">
        <title>The Genome Sequence of Sphaeroforma arctica JP610.</title>
        <authorList>
            <consortium name="The Broad Institute Genome Sequencing Platform"/>
            <person name="Russ C."/>
            <person name="Cuomo C."/>
            <person name="Young S.K."/>
            <person name="Zeng Q."/>
            <person name="Gargeya S."/>
            <person name="Alvarado L."/>
            <person name="Berlin A."/>
            <person name="Chapman S.B."/>
            <person name="Chen Z."/>
            <person name="Freedman E."/>
            <person name="Gellesch M."/>
            <person name="Goldberg J."/>
            <person name="Griggs A."/>
            <person name="Gujja S."/>
            <person name="Heilman E."/>
            <person name="Heiman D."/>
            <person name="Howarth C."/>
            <person name="Mehta T."/>
            <person name="Neiman D."/>
            <person name="Pearson M."/>
            <person name="Roberts A."/>
            <person name="Saif S."/>
            <person name="Shea T."/>
            <person name="Shenoy N."/>
            <person name="Sisk P."/>
            <person name="Stolte C."/>
            <person name="Sykes S."/>
            <person name="White J."/>
            <person name="Yandava C."/>
            <person name="Burger G."/>
            <person name="Gray M.W."/>
            <person name="Holland P.W.H."/>
            <person name="King N."/>
            <person name="Lang F.B.F."/>
            <person name="Roger A.J."/>
            <person name="Ruiz-Trillo I."/>
            <person name="Haas B."/>
            <person name="Nusbaum C."/>
            <person name="Birren B."/>
        </authorList>
    </citation>
    <scope>NUCLEOTIDE SEQUENCE [LARGE SCALE GENOMIC DNA]</scope>
    <source>
        <strain evidence="12 13">JP610</strain>
    </source>
</reference>
<evidence type="ECO:0000256" key="8">
    <source>
        <dbReference type="ARBA" id="ARBA00022776"/>
    </source>
</evidence>
<evidence type="ECO:0000256" key="3">
    <source>
        <dbReference type="ARBA" id="ARBA00009471"/>
    </source>
</evidence>
<protein>
    <recommendedName>
        <fullName evidence="4">Condensin complex subunit 2</fullName>
    </recommendedName>
</protein>
<feature type="region of interest" description="Disordered" evidence="11">
    <location>
        <begin position="105"/>
        <end position="135"/>
    </location>
</feature>
<dbReference type="STRING" id="667725.A0A0L0G7T6"/>
<evidence type="ECO:0000256" key="1">
    <source>
        <dbReference type="ARBA" id="ARBA00004286"/>
    </source>
</evidence>
<dbReference type="PANTHER" id="PTHR13108">
    <property type="entry name" value="CONDENSIN COMPLEX SUBUNIT 2"/>
    <property type="match status" value="1"/>
</dbReference>
<organism evidence="12 13">
    <name type="scientific">Sphaeroforma arctica JP610</name>
    <dbReference type="NCBI Taxonomy" id="667725"/>
    <lineage>
        <taxon>Eukaryota</taxon>
        <taxon>Ichthyosporea</taxon>
        <taxon>Ichthyophonida</taxon>
        <taxon>Sphaeroforma</taxon>
    </lineage>
</organism>
<evidence type="ECO:0000256" key="10">
    <source>
        <dbReference type="ARBA" id="ARBA00023306"/>
    </source>
</evidence>
<proteinExistence type="inferred from homology"/>
<comment type="similarity">
    <text evidence="3">Belongs to the CND2 (condensin subunit 2) family.</text>
</comment>
<keyword evidence="5" id="KW-0158">Chromosome</keyword>
<dbReference type="OrthoDB" id="362021at2759"/>
<keyword evidence="9" id="KW-0226">DNA condensation</keyword>
<keyword evidence="10" id="KW-0131">Cell cycle</keyword>
<evidence type="ECO:0000256" key="11">
    <source>
        <dbReference type="SAM" id="MobiDB-lite"/>
    </source>
</evidence>
<sequence>MVYNYDNQRDNDYCRDVGDGEGDYGKDDNGMMGLGMDDDDDVSGFDGFTEDVQDHIRVDRLPKFDLGFDDLDLVEPPKTVGRINIGYARTAKQVDVRMLKKKLWSQINTDKPPNDTPEAEGGDQNKENEADNNQTGQDISFKSVCQQVQSTLSTNQSRDVSVPISFVCLLHLANEKGLSIEQLDPELMGDLQIRRMAAALNT</sequence>